<comment type="caution">
    <text evidence="1">The sequence shown here is derived from an EMBL/GenBank/DDBJ whole genome shotgun (WGS) entry which is preliminary data.</text>
</comment>
<evidence type="ECO:0000313" key="2">
    <source>
        <dbReference type="Proteomes" id="UP001597526"/>
    </source>
</evidence>
<accession>A0ABW5MPT3</accession>
<dbReference type="SUPFAM" id="SSF55961">
    <property type="entry name" value="Bet v1-like"/>
    <property type="match status" value="1"/>
</dbReference>
<dbReference type="InterPro" id="IPR023393">
    <property type="entry name" value="START-like_dom_sf"/>
</dbReference>
<sequence>MKYTTEITIDLQRDEFIKILDNPDNMQHWMRGLLGYNMISGEPGQEGSTMNMKFKRGKGEMEMVETILKRNMPDEFHATYDTKGVHNIQRNYFKEENGKTRWISESEFQFSGFGMKLIGFLMPGAFKKQSMKYAQDFKNFAEKGISVTNS</sequence>
<reference evidence="2" key="1">
    <citation type="journal article" date="2019" name="Int. J. Syst. Evol. Microbiol.">
        <title>The Global Catalogue of Microorganisms (GCM) 10K type strain sequencing project: providing services to taxonomists for standard genome sequencing and annotation.</title>
        <authorList>
            <consortium name="The Broad Institute Genomics Platform"/>
            <consortium name="The Broad Institute Genome Sequencing Center for Infectious Disease"/>
            <person name="Wu L."/>
            <person name="Ma J."/>
        </authorList>
    </citation>
    <scope>NUCLEOTIDE SEQUENCE [LARGE SCALE GENOMIC DNA]</scope>
    <source>
        <strain evidence="2">KCTC 52368</strain>
    </source>
</reference>
<dbReference type="EMBL" id="JBHULB010000001">
    <property type="protein sequence ID" value="MFD2585350.1"/>
    <property type="molecule type" value="Genomic_DNA"/>
</dbReference>
<dbReference type="Gene3D" id="3.30.530.20">
    <property type="match status" value="1"/>
</dbReference>
<dbReference type="RefSeq" id="WP_377764753.1">
    <property type="nucleotide sequence ID" value="NZ_JBHULB010000001.1"/>
</dbReference>
<dbReference type="CDD" id="cd07812">
    <property type="entry name" value="SRPBCC"/>
    <property type="match status" value="1"/>
</dbReference>
<dbReference type="Proteomes" id="UP001597526">
    <property type="component" value="Unassembled WGS sequence"/>
</dbReference>
<evidence type="ECO:0000313" key="1">
    <source>
        <dbReference type="EMBL" id="MFD2585350.1"/>
    </source>
</evidence>
<gene>
    <name evidence="1" type="ORF">ACFSQJ_00300</name>
</gene>
<name>A0ABW5MPT3_9FLAO</name>
<protein>
    <submittedName>
        <fullName evidence="1">SRPBCC family protein</fullName>
    </submittedName>
</protein>
<proteinExistence type="predicted"/>
<keyword evidence="2" id="KW-1185">Reference proteome</keyword>
<organism evidence="1 2">
    <name type="scientific">Croceitalea marina</name>
    <dbReference type="NCBI Taxonomy" id="1775166"/>
    <lineage>
        <taxon>Bacteria</taxon>
        <taxon>Pseudomonadati</taxon>
        <taxon>Bacteroidota</taxon>
        <taxon>Flavobacteriia</taxon>
        <taxon>Flavobacteriales</taxon>
        <taxon>Flavobacteriaceae</taxon>
        <taxon>Croceitalea</taxon>
    </lineage>
</organism>